<proteinExistence type="predicted"/>
<keyword evidence="1" id="KW-0812">Transmembrane</keyword>
<evidence type="ECO:0000256" key="1">
    <source>
        <dbReference type="SAM" id="Phobius"/>
    </source>
</evidence>
<gene>
    <name evidence="2" type="ORF">J07HQW1_01956</name>
</gene>
<dbReference type="EMBL" id="KE356560">
    <property type="protein sequence ID" value="ERG91922.1"/>
    <property type="molecule type" value="Genomic_DNA"/>
</dbReference>
<name>U1PE82_9EURY</name>
<keyword evidence="1" id="KW-0472">Membrane</keyword>
<keyword evidence="1" id="KW-1133">Transmembrane helix</keyword>
<dbReference type="AlphaFoldDB" id="U1PE82"/>
<organism evidence="2 3">
    <name type="scientific">Haloquadratum walsbyi J07HQW1</name>
    <dbReference type="NCBI Taxonomy" id="1238424"/>
    <lineage>
        <taxon>Archaea</taxon>
        <taxon>Methanobacteriati</taxon>
        <taxon>Methanobacteriota</taxon>
        <taxon>Stenosarchaea group</taxon>
        <taxon>Halobacteria</taxon>
        <taxon>Halobacteriales</taxon>
        <taxon>Haloferacaceae</taxon>
        <taxon>Haloquadratum</taxon>
    </lineage>
</organism>
<protein>
    <submittedName>
        <fullName evidence="2">Uncharacterized protein</fullName>
    </submittedName>
</protein>
<accession>U1PE82</accession>
<feature type="transmembrane region" description="Helical" evidence="1">
    <location>
        <begin position="47"/>
        <end position="68"/>
    </location>
</feature>
<dbReference type="HOGENOM" id="CLU_2712734_0_0_2"/>
<evidence type="ECO:0000313" key="3">
    <source>
        <dbReference type="Proteomes" id="UP000030649"/>
    </source>
</evidence>
<reference evidence="2 3" key="1">
    <citation type="journal article" date="2013" name="PLoS ONE">
        <title>Assembly-driven community genomics of a hypersaline microbial ecosystem.</title>
        <authorList>
            <person name="Podell S."/>
            <person name="Ugalde J.A."/>
            <person name="Narasingarao P."/>
            <person name="Banfield J.F."/>
            <person name="Heidelberg K.B."/>
            <person name="Allen E.E."/>
        </authorList>
    </citation>
    <scope>NUCLEOTIDE SEQUENCE [LARGE SCALE GENOMIC DNA]</scope>
    <source>
        <strain evidence="3">J07HQW1</strain>
    </source>
</reference>
<evidence type="ECO:0000313" key="2">
    <source>
        <dbReference type="EMBL" id="ERG91922.1"/>
    </source>
</evidence>
<dbReference type="Proteomes" id="UP000030649">
    <property type="component" value="Unassembled WGS sequence"/>
</dbReference>
<sequence>MKPNIGLNQAVQKIRTDISEHKLLYGLDAAGVVYISVYLAVDIPIDLSLATGIPLGIGLLVSSSVNIFHLTK</sequence>
<feature type="transmembrane region" description="Helical" evidence="1">
    <location>
        <begin position="23"/>
        <end position="41"/>
    </location>
</feature>